<dbReference type="Proteomes" id="UP001054945">
    <property type="component" value="Unassembled WGS sequence"/>
</dbReference>
<evidence type="ECO:0000256" key="1">
    <source>
        <dbReference type="SAM" id="MobiDB-lite"/>
    </source>
</evidence>
<reference evidence="2 3" key="1">
    <citation type="submission" date="2021-06" db="EMBL/GenBank/DDBJ databases">
        <title>Caerostris extrusa draft genome.</title>
        <authorList>
            <person name="Kono N."/>
            <person name="Arakawa K."/>
        </authorList>
    </citation>
    <scope>NUCLEOTIDE SEQUENCE [LARGE SCALE GENOMIC DNA]</scope>
</reference>
<dbReference type="AlphaFoldDB" id="A0AAV4XV80"/>
<gene>
    <name evidence="2" type="ORF">CEXT_126851</name>
</gene>
<accession>A0AAV4XV80</accession>
<organism evidence="2 3">
    <name type="scientific">Caerostris extrusa</name>
    <name type="common">Bark spider</name>
    <name type="synonym">Caerostris bankana</name>
    <dbReference type="NCBI Taxonomy" id="172846"/>
    <lineage>
        <taxon>Eukaryota</taxon>
        <taxon>Metazoa</taxon>
        <taxon>Ecdysozoa</taxon>
        <taxon>Arthropoda</taxon>
        <taxon>Chelicerata</taxon>
        <taxon>Arachnida</taxon>
        <taxon>Araneae</taxon>
        <taxon>Araneomorphae</taxon>
        <taxon>Entelegynae</taxon>
        <taxon>Araneoidea</taxon>
        <taxon>Araneidae</taxon>
        <taxon>Caerostris</taxon>
    </lineage>
</organism>
<comment type="caution">
    <text evidence="2">The sequence shown here is derived from an EMBL/GenBank/DDBJ whole genome shotgun (WGS) entry which is preliminary data.</text>
</comment>
<feature type="region of interest" description="Disordered" evidence="1">
    <location>
        <begin position="1"/>
        <end position="45"/>
    </location>
</feature>
<dbReference type="EMBL" id="BPLR01018217">
    <property type="protein sequence ID" value="GIY97800.1"/>
    <property type="molecule type" value="Genomic_DNA"/>
</dbReference>
<sequence>MLQPCEGSRSSCHSAPRLKLKLSPPHIGHATQFDHAPQTKAPATTLPSPIARHLIPAMDRPRIDCGYRRA</sequence>
<evidence type="ECO:0000313" key="3">
    <source>
        <dbReference type="Proteomes" id="UP001054945"/>
    </source>
</evidence>
<keyword evidence="3" id="KW-1185">Reference proteome</keyword>
<name>A0AAV4XV80_CAEEX</name>
<proteinExistence type="predicted"/>
<evidence type="ECO:0000313" key="2">
    <source>
        <dbReference type="EMBL" id="GIY97800.1"/>
    </source>
</evidence>
<protein>
    <submittedName>
        <fullName evidence="2">Uncharacterized protein</fullName>
    </submittedName>
</protein>